<dbReference type="PANTHER" id="PTHR32438:SF5">
    <property type="entry name" value="4-ALPHA-GLUCANOTRANSFERASE DPE1, CHLOROPLASTIC_AMYLOPLASTIC"/>
    <property type="match status" value="1"/>
</dbReference>
<dbReference type="Gene3D" id="3.20.20.80">
    <property type="entry name" value="Glycosidases"/>
    <property type="match status" value="1"/>
</dbReference>
<dbReference type="RefSeq" id="WP_078812072.1">
    <property type="nucleotide sequence ID" value="NZ_FUYE01000002.1"/>
</dbReference>
<dbReference type="Pfam" id="PF02446">
    <property type="entry name" value="Glyco_hydro_77"/>
    <property type="match status" value="1"/>
</dbReference>
<name>A0A1T4WY10_9BACT</name>
<sequence>MPSLFVPKKVAGLLVPVFAMRRHEDMGIGDTLGVKESIDFCAAHHFAVLQLLPVHETVGDHSPYNPISSRALSPAYLTLNPDLVPGLTKEIIDRLAPEAWLAQLREGPVKHLSVHSLKLLILMEAYQSFTGLESNSSDLAEDFARFEEHAASWLPGYTLFRILVEEYDGNAHWEQWRPEHHSFAQAEQWFATHPEHAHLAQKRRGFAFIQWVAWRQWRDVRSYADSKNIRLMGEMSFGVSKNSADAWLSPELFDREWSMGTRPVSYFDTNKDSERWGQNWGLPPYRWENHRSEGFQWVRERVQSEAQFFHICRLDHLRGYFRGYMFPWQGGAQHAEFATLNEEEAKLKTQGLLPRFVPGPDDDETAAQMNDLQGREIISVMQEAAGQMGLVAELMGMMPDYMRQALDDLQMPNLTFPLLEKDDSGHLLHQNHFRVLSLVSYGNHDHAPLAATYARFREPPREPSGDLANLLAFARWEGAPPAELNSELLSSLQKSLFETPCLLAVLMCTDLIGTAQRFNLPGSYGSLTWCERMELPWQDMERHPLYGPRIQEAEKWLIHTGRA</sequence>
<evidence type="ECO:0000256" key="7">
    <source>
        <dbReference type="ARBA" id="ARBA00023277"/>
    </source>
</evidence>
<dbReference type="OrthoDB" id="9811841at2"/>
<keyword evidence="11" id="KW-1185">Reference proteome</keyword>
<evidence type="ECO:0000256" key="3">
    <source>
        <dbReference type="ARBA" id="ARBA00012560"/>
    </source>
</evidence>
<evidence type="ECO:0000256" key="4">
    <source>
        <dbReference type="ARBA" id="ARBA00020295"/>
    </source>
</evidence>
<evidence type="ECO:0000313" key="10">
    <source>
        <dbReference type="EMBL" id="SKA82206.1"/>
    </source>
</evidence>
<reference evidence="11" key="1">
    <citation type="submission" date="2017-02" db="EMBL/GenBank/DDBJ databases">
        <authorList>
            <person name="Varghese N."/>
            <person name="Submissions S."/>
        </authorList>
    </citation>
    <scope>NUCLEOTIDE SEQUENCE [LARGE SCALE GENOMIC DNA]</scope>
    <source>
        <strain evidence="11">ATCC 700200</strain>
    </source>
</reference>
<protein>
    <recommendedName>
        <fullName evidence="4">4-alpha-glucanotransferase</fullName>
        <ecNumber evidence="3">2.4.1.25</ecNumber>
    </recommendedName>
    <alternativeName>
        <fullName evidence="8">Amylomaltase</fullName>
    </alternativeName>
    <alternativeName>
        <fullName evidence="9">Disproportionating enzyme</fullName>
    </alternativeName>
</protein>
<evidence type="ECO:0000256" key="2">
    <source>
        <dbReference type="ARBA" id="ARBA00005684"/>
    </source>
</evidence>
<proteinExistence type="inferred from homology"/>
<gene>
    <name evidence="10" type="ORF">SAMN02745166_00877</name>
</gene>
<dbReference type="InterPro" id="IPR017853">
    <property type="entry name" value="GH"/>
</dbReference>
<keyword evidence="7" id="KW-0119">Carbohydrate metabolism</keyword>
<organism evidence="10 11">
    <name type="scientific">Prosthecobacter debontii</name>
    <dbReference type="NCBI Taxonomy" id="48467"/>
    <lineage>
        <taxon>Bacteria</taxon>
        <taxon>Pseudomonadati</taxon>
        <taxon>Verrucomicrobiota</taxon>
        <taxon>Verrucomicrobiia</taxon>
        <taxon>Verrucomicrobiales</taxon>
        <taxon>Verrucomicrobiaceae</taxon>
        <taxon>Prosthecobacter</taxon>
    </lineage>
</organism>
<dbReference type="STRING" id="48467.SAMN02745166_00877"/>
<evidence type="ECO:0000256" key="5">
    <source>
        <dbReference type="ARBA" id="ARBA00022676"/>
    </source>
</evidence>
<dbReference type="PANTHER" id="PTHR32438">
    <property type="entry name" value="4-ALPHA-GLUCANOTRANSFERASE DPE1, CHLOROPLASTIC/AMYLOPLASTIC"/>
    <property type="match status" value="1"/>
</dbReference>
<dbReference type="GO" id="GO:0004134">
    <property type="term" value="F:4-alpha-glucanotransferase activity"/>
    <property type="evidence" value="ECO:0007669"/>
    <property type="project" value="UniProtKB-EC"/>
</dbReference>
<comment type="similarity">
    <text evidence="2">Belongs to the disproportionating enzyme family.</text>
</comment>
<evidence type="ECO:0000256" key="6">
    <source>
        <dbReference type="ARBA" id="ARBA00022679"/>
    </source>
</evidence>
<keyword evidence="5" id="KW-0328">Glycosyltransferase</keyword>
<dbReference type="Proteomes" id="UP000190774">
    <property type="component" value="Unassembled WGS sequence"/>
</dbReference>
<evidence type="ECO:0000313" key="11">
    <source>
        <dbReference type="Proteomes" id="UP000190774"/>
    </source>
</evidence>
<evidence type="ECO:0000256" key="1">
    <source>
        <dbReference type="ARBA" id="ARBA00000439"/>
    </source>
</evidence>
<dbReference type="EC" id="2.4.1.25" evidence="3"/>
<evidence type="ECO:0000256" key="9">
    <source>
        <dbReference type="ARBA" id="ARBA00031501"/>
    </source>
</evidence>
<comment type="catalytic activity">
    <reaction evidence="1">
        <text>Transfers a segment of a (1-&gt;4)-alpha-D-glucan to a new position in an acceptor, which may be glucose or a (1-&gt;4)-alpha-D-glucan.</text>
        <dbReference type="EC" id="2.4.1.25"/>
    </reaction>
</comment>
<dbReference type="EMBL" id="FUYE01000002">
    <property type="protein sequence ID" value="SKA82206.1"/>
    <property type="molecule type" value="Genomic_DNA"/>
</dbReference>
<accession>A0A1T4WY10</accession>
<dbReference type="InterPro" id="IPR003385">
    <property type="entry name" value="Glyco_hydro_77"/>
</dbReference>
<dbReference type="SUPFAM" id="SSF51445">
    <property type="entry name" value="(Trans)glycosidases"/>
    <property type="match status" value="1"/>
</dbReference>
<dbReference type="GO" id="GO:0005975">
    <property type="term" value="P:carbohydrate metabolic process"/>
    <property type="evidence" value="ECO:0007669"/>
    <property type="project" value="InterPro"/>
</dbReference>
<keyword evidence="6 10" id="KW-0808">Transferase</keyword>
<evidence type="ECO:0000256" key="8">
    <source>
        <dbReference type="ARBA" id="ARBA00031423"/>
    </source>
</evidence>
<dbReference type="AlphaFoldDB" id="A0A1T4WY10"/>